<dbReference type="EMBL" id="BNDS01000013">
    <property type="protein sequence ID" value="GHH99526.1"/>
    <property type="molecule type" value="Genomic_DNA"/>
</dbReference>
<dbReference type="PANTHER" id="PTHR40265:SF1">
    <property type="entry name" value="GLYOXALASE-LIKE DOMAIN-CONTAINING PROTEIN"/>
    <property type="match status" value="1"/>
</dbReference>
<sequence>MEFAFDHLVIFSNKPENAILPLKNIGIHAVNGGRHENWGTYNSLTYFGLSYIEFLGVENPSIAEQQEDNRLVTEIVEKLVHETKEGPAKIAIRTNQLEELAEKFKHEGFKVYGPLPGERIRADGQVIKWSLLFPESNTSELSLPFFIQWEKTDEERHAEFEEQGLIGAHPAGNLTFDNVVFVVRDLEKTLQGWGKLLDLPISEEYIDPVLNARCKTLKLAGTGLVFCTPMGDGFAQTVLQEKGETPFLVTLNGTKQEQLFKMQEGYWRFK</sequence>
<dbReference type="Proteomes" id="UP000637074">
    <property type="component" value="Unassembled WGS sequence"/>
</dbReference>
<dbReference type="RefSeq" id="WP_191274281.1">
    <property type="nucleotide sequence ID" value="NZ_BNDS01000013.1"/>
</dbReference>
<feature type="domain" description="Glyoxalase-like" evidence="1">
    <location>
        <begin position="5"/>
        <end position="196"/>
    </location>
</feature>
<dbReference type="InterPro" id="IPR025870">
    <property type="entry name" value="Glyoxalase-like_dom"/>
</dbReference>
<gene>
    <name evidence="2" type="ORF">AM1BK_30690</name>
</gene>
<keyword evidence="3" id="KW-1185">Reference proteome</keyword>
<dbReference type="Gene3D" id="3.10.180.10">
    <property type="entry name" value="2,3-Dihydroxybiphenyl 1,2-Dioxygenase, domain 1"/>
    <property type="match status" value="1"/>
</dbReference>
<dbReference type="InterPro" id="IPR029068">
    <property type="entry name" value="Glyas_Bleomycin-R_OHBP_Dase"/>
</dbReference>
<proteinExistence type="predicted"/>
<dbReference type="PANTHER" id="PTHR40265">
    <property type="entry name" value="BLL2707 PROTEIN"/>
    <property type="match status" value="1"/>
</dbReference>
<accession>A0ABQ3N632</accession>
<name>A0ABQ3N632_9BACI</name>
<evidence type="ECO:0000313" key="3">
    <source>
        <dbReference type="Proteomes" id="UP000637074"/>
    </source>
</evidence>
<protein>
    <recommendedName>
        <fullName evidence="1">Glyoxalase-like domain-containing protein</fullName>
    </recommendedName>
</protein>
<dbReference type="SUPFAM" id="SSF54593">
    <property type="entry name" value="Glyoxalase/Bleomycin resistance protein/Dihydroxybiphenyl dioxygenase"/>
    <property type="match status" value="1"/>
</dbReference>
<evidence type="ECO:0000313" key="2">
    <source>
        <dbReference type="EMBL" id="GHH99526.1"/>
    </source>
</evidence>
<reference evidence="2 3" key="1">
    <citation type="journal article" date="2022" name="Int. J. Syst. Evol. Microbiol.">
        <title>Neobacillus kokaensis sp. nov., isolated from soil.</title>
        <authorList>
            <person name="Yuki K."/>
            <person name="Matsubara H."/>
            <person name="Yamaguchi S."/>
        </authorList>
    </citation>
    <scope>NUCLEOTIDE SEQUENCE [LARGE SCALE GENOMIC DNA]</scope>
    <source>
        <strain evidence="2 3">LOB 377</strain>
    </source>
</reference>
<comment type="caution">
    <text evidence="2">The sequence shown here is derived from an EMBL/GenBank/DDBJ whole genome shotgun (WGS) entry which is preliminary data.</text>
</comment>
<dbReference type="Pfam" id="PF13468">
    <property type="entry name" value="Glyoxalase_3"/>
    <property type="match status" value="1"/>
</dbReference>
<evidence type="ECO:0000259" key="1">
    <source>
        <dbReference type="Pfam" id="PF13468"/>
    </source>
</evidence>
<organism evidence="2 3">
    <name type="scientific">Neobacillus kokaensis</name>
    <dbReference type="NCBI Taxonomy" id="2759023"/>
    <lineage>
        <taxon>Bacteria</taxon>
        <taxon>Bacillati</taxon>
        <taxon>Bacillota</taxon>
        <taxon>Bacilli</taxon>
        <taxon>Bacillales</taxon>
        <taxon>Bacillaceae</taxon>
        <taxon>Neobacillus</taxon>
    </lineage>
</organism>